<comment type="caution">
    <text evidence="2">The sequence shown here is derived from an EMBL/GenBank/DDBJ whole genome shotgun (WGS) entry which is preliminary data.</text>
</comment>
<protein>
    <submittedName>
        <fullName evidence="2">Polysaccharide deacetylase family protein</fullName>
    </submittedName>
</protein>
<accession>A0A7C3V8B3</accession>
<dbReference type="CDD" id="cd10917">
    <property type="entry name" value="CE4_NodB_like_6s_7s"/>
    <property type="match status" value="1"/>
</dbReference>
<dbReference type="EMBL" id="DTMF01000242">
    <property type="protein sequence ID" value="HGF34659.1"/>
    <property type="molecule type" value="Genomic_DNA"/>
</dbReference>
<proteinExistence type="predicted"/>
<dbReference type="InterPro" id="IPR050248">
    <property type="entry name" value="Polysacc_deacetylase_ArnD"/>
</dbReference>
<feature type="domain" description="NodB homology" evidence="1">
    <location>
        <begin position="53"/>
        <end position="238"/>
    </location>
</feature>
<sequence length="247" mass="27770">MVIRWTRLQLMWTGRVRRGAGGLVLLLLGSFWPAVPALGADPVTIWAGEPSRHAVALTFDDGPSPRYTREILDVLAQYQAKATFFVLGAKVEKYPYLVKAMLQAGHEVGNHTYDHPRLTEISERTVEQELEHTGLDLDLLGCPHQCRLVRPPYSAFNDELVSYLKHTHRQLALWSLDSGDWQGLPANAIIHNVLDRVKNGSIIIFHDSDEKGQADRRPTVEALKVILPALRARGYRLVTVSELVGRR</sequence>
<dbReference type="PANTHER" id="PTHR10587">
    <property type="entry name" value="GLYCOSYL TRANSFERASE-RELATED"/>
    <property type="match status" value="1"/>
</dbReference>
<organism evidence="2">
    <name type="scientific">Desulfobacca acetoxidans</name>
    <dbReference type="NCBI Taxonomy" id="60893"/>
    <lineage>
        <taxon>Bacteria</taxon>
        <taxon>Pseudomonadati</taxon>
        <taxon>Thermodesulfobacteriota</taxon>
        <taxon>Desulfobaccia</taxon>
        <taxon>Desulfobaccales</taxon>
        <taxon>Desulfobaccaceae</taxon>
        <taxon>Desulfobacca</taxon>
    </lineage>
</organism>
<dbReference type="AlphaFoldDB" id="A0A7C3V8B3"/>
<dbReference type="SUPFAM" id="SSF88713">
    <property type="entry name" value="Glycoside hydrolase/deacetylase"/>
    <property type="match status" value="1"/>
</dbReference>
<name>A0A7C3V8B3_9BACT</name>
<dbReference type="InterPro" id="IPR002509">
    <property type="entry name" value="NODB_dom"/>
</dbReference>
<dbReference type="Gene3D" id="3.20.20.370">
    <property type="entry name" value="Glycoside hydrolase/deacetylase"/>
    <property type="match status" value="1"/>
</dbReference>
<dbReference type="GO" id="GO:0005975">
    <property type="term" value="P:carbohydrate metabolic process"/>
    <property type="evidence" value="ECO:0007669"/>
    <property type="project" value="InterPro"/>
</dbReference>
<gene>
    <name evidence="2" type="ORF">ENW96_09775</name>
</gene>
<dbReference type="GO" id="GO:0016810">
    <property type="term" value="F:hydrolase activity, acting on carbon-nitrogen (but not peptide) bonds"/>
    <property type="evidence" value="ECO:0007669"/>
    <property type="project" value="InterPro"/>
</dbReference>
<dbReference type="Pfam" id="PF01522">
    <property type="entry name" value="Polysacc_deac_1"/>
    <property type="match status" value="1"/>
</dbReference>
<dbReference type="InterPro" id="IPR011330">
    <property type="entry name" value="Glyco_hydro/deAcase_b/a-brl"/>
</dbReference>
<dbReference type="PROSITE" id="PS51677">
    <property type="entry name" value="NODB"/>
    <property type="match status" value="1"/>
</dbReference>
<evidence type="ECO:0000313" key="2">
    <source>
        <dbReference type="EMBL" id="HGF34659.1"/>
    </source>
</evidence>
<evidence type="ECO:0000259" key="1">
    <source>
        <dbReference type="PROSITE" id="PS51677"/>
    </source>
</evidence>
<reference evidence="2" key="1">
    <citation type="journal article" date="2020" name="mSystems">
        <title>Genome- and Community-Level Interaction Insights into Carbon Utilization and Element Cycling Functions of Hydrothermarchaeota in Hydrothermal Sediment.</title>
        <authorList>
            <person name="Zhou Z."/>
            <person name="Liu Y."/>
            <person name="Xu W."/>
            <person name="Pan J."/>
            <person name="Luo Z.H."/>
            <person name="Li M."/>
        </authorList>
    </citation>
    <scope>NUCLEOTIDE SEQUENCE [LARGE SCALE GENOMIC DNA]</scope>
    <source>
        <strain evidence="2">SpSt-897</strain>
    </source>
</reference>